<organism evidence="2">
    <name type="scientific">uncultured Thermomicrobiales bacterium</name>
    <dbReference type="NCBI Taxonomy" id="1645740"/>
    <lineage>
        <taxon>Bacteria</taxon>
        <taxon>Pseudomonadati</taxon>
        <taxon>Thermomicrobiota</taxon>
        <taxon>Thermomicrobia</taxon>
        <taxon>Thermomicrobiales</taxon>
        <taxon>environmental samples</taxon>
    </lineage>
</organism>
<proteinExistence type="predicted"/>
<feature type="region of interest" description="Disordered" evidence="1">
    <location>
        <begin position="1"/>
        <end position="22"/>
    </location>
</feature>
<reference evidence="2" key="1">
    <citation type="submission" date="2020-02" db="EMBL/GenBank/DDBJ databases">
        <authorList>
            <person name="Meier V. D."/>
        </authorList>
    </citation>
    <scope>NUCLEOTIDE SEQUENCE</scope>
    <source>
        <strain evidence="2">AVDCRST_MAG19</strain>
    </source>
</reference>
<accession>A0A6J4UWQ9</accession>
<evidence type="ECO:0000256" key="1">
    <source>
        <dbReference type="SAM" id="MobiDB-lite"/>
    </source>
</evidence>
<dbReference type="EMBL" id="CADCWL010000085">
    <property type="protein sequence ID" value="CAA9562760.1"/>
    <property type="molecule type" value="Genomic_DNA"/>
</dbReference>
<protein>
    <submittedName>
        <fullName evidence="2">Uncharacterized protein</fullName>
    </submittedName>
</protein>
<gene>
    <name evidence="2" type="ORF">AVDCRST_MAG19-1965</name>
</gene>
<dbReference type="AlphaFoldDB" id="A0A6J4UWQ9"/>
<name>A0A6J4UWQ9_9BACT</name>
<sequence>MGGTGGSAITRPAPSRLLPDRRSRRPLLVALVDPAGVDDPRTPAVARHRRAGAAVDEGVRAAKPRRVIRGWRRAVSSR</sequence>
<evidence type="ECO:0000313" key="2">
    <source>
        <dbReference type="EMBL" id="CAA9562760.1"/>
    </source>
</evidence>